<dbReference type="SUPFAM" id="SSF54593">
    <property type="entry name" value="Glyoxalase/Bleomycin resistance protein/Dihydroxybiphenyl dioxygenase"/>
    <property type="match status" value="1"/>
</dbReference>
<name>A0A1I0I978_9FIRM</name>
<dbReference type="EMBL" id="FOIL01000072">
    <property type="protein sequence ID" value="SET92962.1"/>
    <property type="molecule type" value="Genomic_DNA"/>
</dbReference>
<dbReference type="Proteomes" id="UP000199820">
    <property type="component" value="Unassembled WGS sequence"/>
</dbReference>
<dbReference type="AlphaFoldDB" id="A0A1I0I978"/>
<organism evidence="1 2">
    <name type="scientific">[Clostridium] aminophilum</name>
    <dbReference type="NCBI Taxonomy" id="1526"/>
    <lineage>
        <taxon>Bacteria</taxon>
        <taxon>Bacillati</taxon>
        <taxon>Bacillota</taxon>
        <taxon>Clostridia</taxon>
        <taxon>Lachnospirales</taxon>
        <taxon>Lachnospiraceae</taxon>
    </lineage>
</organism>
<proteinExistence type="predicted"/>
<accession>A0A1I0I978</accession>
<keyword evidence="2" id="KW-1185">Reference proteome</keyword>
<dbReference type="STRING" id="1526.SAMN02910262_01257"/>
<dbReference type="Gene3D" id="3.10.180.10">
    <property type="entry name" value="2,3-Dihydroxybiphenyl 1,2-Dioxygenase, domain 1"/>
    <property type="match status" value="1"/>
</dbReference>
<evidence type="ECO:0000313" key="1">
    <source>
        <dbReference type="EMBL" id="SET92962.1"/>
    </source>
</evidence>
<protein>
    <recommendedName>
        <fullName evidence="3">VOC domain-containing protein</fullName>
    </recommendedName>
</protein>
<gene>
    <name evidence="1" type="ORF">SAMN04487771_10725</name>
</gene>
<reference evidence="1 2" key="1">
    <citation type="submission" date="2016-10" db="EMBL/GenBank/DDBJ databases">
        <authorList>
            <person name="de Groot N.N."/>
        </authorList>
    </citation>
    <scope>NUCLEOTIDE SEQUENCE [LARGE SCALE GENOMIC DNA]</scope>
    <source>
        <strain evidence="1 2">KH1P1</strain>
    </source>
</reference>
<dbReference type="OrthoDB" id="1850059at2"/>
<dbReference type="InterPro" id="IPR029068">
    <property type="entry name" value="Glyas_Bleomycin-R_OHBP_Dase"/>
</dbReference>
<evidence type="ECO:0008006" key="3">
    <source>
        <dbReference type="Google" id="ProtNLM"/>
    </source>
</evidence>
<sequence length="122" mass="13869">MKIIAFYPQIISKDAYSAIKLFEALGFQQFQDKNGSEAFAFYAIRMKDSNGFYVDVVEAERIPGNRDCTAIRMNTDDFDEAYQYLIGKGFLETRDFILNTPPCGKYAFLVSPSGFLIDLCQV</sequence>
<evidence type="ECO:0000313" key="2">
    <source>
        <dbReference type="Proteomes" id="UP000199820"/>
    </source>
</evidence>
<dbReference type="RefSeq" id="WP_074650548.1">
    <property type="nucleotide sequence ID" value="NZ_FOIL01000072.1"/>
</dbReference>